<dbReference type="EMBL" id="HG994587">
    <property type="protein sequence ID" value="CAF3031066.1"/>
    <property type="molecule type" value="Genomic_DNA"/>
</dbReference>
<dbReference type="Pfam" id="PF00240">
    <property type="entry name" value="ubiquitin"/>
    <property type="match status" value="1"/>
</dbReference>
<dbReference type="InterPro" id="IPR015360">
    <property type="entry name" value="XPC-bd"/>
</dbReference>
<organism evidence="7 8">
    <name type="scientific">Lepeophtheirus salmonis</name>
    <name type="common">Salmon louse</name>
    <name type="synonym">Caligus salmonis</name>
    <dbReference type="NCBI Taxonomy" id="72036"/>
    <lineage>
        <taxon>Eukaryota</taxon>
        <taxon>Metazoa</taxon>
        <taxon>Ecdysozoa</taxon>
        <taxon>Arthropoda</taxon>
        <taxon>Crustacea</taxon>
        <taxon>Multicrustacea</taxon>
        <taxon>Hexanauplia</taxon>
        <taxon>Copepoda</taxon>
        <taxon>Siphonostomatoida</taxon>
        <taxon>Caligidae</taxon>
        <taxon>Lepeophtheirus</taxon>
    </lineage>
</organism>
<dbReference type="PROSITE" id="PS50030">
    <property type="entry name" value="UBA"/>
    <property type="match status" value="2"/>
</dbReference>
<dbReference type="FunFam" id="3.10.20.90:FF:000254">
    <property type="entry name" value="UV excision repair protein Rad23"/>
    <property type="match status" value="1"/>
</dbReference>
<evidence type="ECO:0000313" key="7">
    <source>
        <dbReference type="EMBL" id="CAF3031066.1"/>
    </source>
</evidence>
<dbReference type="InterPro" id="IPR006636">
    <property type="entry name" value="STI1_HS-bd"/>
</dbReference>
<dbReference type="FunFam" id="1.10.10.540:FF:000001">
    <property type="entry name" value="UV excision repair protein RAD23 B"/>
    <property type="match status" value="1"/>
</dbReference>
<dbReference type="CDD" id="cd01805">
    <property type="entry name" value="Ubl_Rad23"/>
    <property type="match status" value="1"/>
</dbReference>
<dbReference type="PROSITE" id="PS50053">
    <property type="entry name" value="UBIQUITIN_2"/>
    <property type="match status" value="1"/>
</dbReference>
<comment type="subcellular location">
    <subcellularLocation>
        <location evidence="5">Nucleus</location>
    </subcellularLocation>
    <subcellularLocation>
        <location evidence="5">Cytoplasm</location>
    </subcellularLocation>
</comment>
<comment type="function">
    <text evidence="5">Multiubiquitin chain receptor involved in modulation of proteasomal degradation. Involved in nucleotide excision repair.</text>
</comment>
<dbReference type="SUPFAM" id="SSF101238">
    <property type="entry name" value="XPC-binding domain"/>
    <property type="match status" value="1"/>
</dbReference>
<dbReference type="CDD" id="cd14427">
    <property type="entry name" value="UBA2_HR23A"/>
    <property type="match status" value="1"/>
</dbReference>
<dbReference type="SMART" id="SM00727">
    <property type="entry name" value="STI1"/>
    <property type="match status" value="1"/>
</dbReference>
<feature type="region of interest" description="Disordered" evidence="6">
    <location>
        <begin position="192"/>
        <end position="231"/>
    </location>
</feature>
<dbReference type="Pfam" id="PF00627">
    <property type="entry name" value="UBA"/>
    <property type="match status" value="2"/>
</dbReference>
<comment type="similarity">
    <text evidence="5">Belongs to the RAD23 family.</text>
</comment>
<dbReference type="CDD" id="cd14378">
    <property type="entry name" value="UBA1_Rhp23p_like"/>
    <property type="match status" value="1"/>
</dbReference>
<sequence>MHLTIKNLQQQTFQIEIESDKSVKDLKDKIESTKGSGDYPSSSQKLIYAGKIMLDGDPLNSYDVDEKKFIVVMVTKKAAAAAAPTPAVAAALPPTPAAAPEPPKTEEPTGQVADKEPESRPKLQKEKKEDEESSSETADCVMGEDYNKMVQNIVDMGYDKEQVVSALRASFNNPDRAVEYLINGIPRSLLETAQSESTEAPSSESSLSIVPAPGSGNEPSSAVPASGDNPLAFLRNQDQFQQMRRLLQSNPSMLNAVLQQIGESNPQLLEMISQNQEDFIRLINESNEAPVTERAGSGLADPGFINLTPQDRDAIDRLKALGFPEHLVVQAYFACERNENMAANFLLSQGYDD</sequence>
<evidence type="ECO:0000256" key="2">
    <source>
        <dbReference type="ARBA" id="ARBA00022763"/>
    </source>
</evidence>
<feature type="compositionally biased region" description="Low complexity" evidence="6">
    <location>
        <begin position="192"/>
        <end position="208"/>
    </location>
</feature>
<gene>
    <name evidence="7" type="ORF">LSAA_14274</name>
</gene>
<dbReference type="GO" id="GO:0031593">
    <property type="term" value="F:polyubiquitin modification-dependent protein binding"/>
    <property type="evidence" value="ECO:0007669"/>
    <property type="project" value="UniProtKB-UniRule"/>
</dbReference>
<keyword evidence="8" id="KW-1185">Reference proteome</keyword>
<dbReference type="PANTHER" id="PTHR10621">
    <property type="entry name" value="UV EXCISION REPAIR PROTEIN RAD23"/>
    <property type="match status" value="1"/>
</dbReference>
<dbReference type="AlphaFoldDB" id="A0A7R8D542"/>
<keyword evidence="4 5" id="KW-0539">Nucleus</keyword>
<proteinExistence type="inferred from homology"/>
<keyword evidence="1" id="KW-0677">Repeat</keyword>
<reference evidence="7" key="1">
    <citation type="submission" date="2021-02" db="EMBL/GenBank/DDBJ databases">
        <authorList>
            <person name="Bekaert M."/>
        </authorList>
    </citation>
    <scope>NUCLEOTIDE SEQUENCE</scope>
    <source>
        <strain evidence="7">IoA-00</strain>
    </source>
</reference>
<dbReference type="FunFam" id="1.10.8.10:FF:000003">
    <property type="entry name" value="UV excision repair protein RAD23 homolog"/>
    <property type="match status" value="1"/>
</dbReference>
<evidence type="ECO:0000256" key="1">
    <source>
        <dbReference type="ARBA" id="ARBA00022737"/>
    </source>
</evidence>
<dbReference type="FunFam" id="1.10.8.10:FF:000002">
    <property type="entry name" value="UV excision repair protein RAD23 homolog"/>
    <property type="match status" value="1"/>
</dbReference>
<accession>A0A7R8D542</accession>
<dbReference type="GO" id="GO:0043130">
    <property type="term" value="F:ubiquitin binding"/>
    <property type="evidence" value="ECO:0007669"/>
    <property type="project" value="UniProtKB-UniRule"/>
</dbReference>
<dbReference type="GO" id="GO:0006289">
    <property type="term" value="P:nucleotide-excision repair"/>
    <property type="evidence" value="ECO:0007669"/>
    <property type="project" value="UniProtKB-UniRule"/>
</dbReference>
<dbReference type="SUPFAM" id="SSF46934">
    <property type="entry name" value="UBA-like"/>
    <property type="match status" value="2"/>
</dbReference>
<dbReference type="GO" id="GO:0005829">
    <property type="term" value="C:cytosol"/>
    <property type="evidence" value="ECO:0007669"/>
    <property type="project" value="TreeGrafter"/>
</dbReference>
<dbReference type="SMART" id="SM00165">
    <property type="entry name" value="UBA"/>
    <property type="match status" value="2"/>
</dbReference>
<evidence type="ECO:0000256" key="4">
    <source>
        <dbReference type="ARBA" id="ARBA00023242"/>
    </source>
</evidence>
<dbReference type="SUPFAM" id="SSF54236">
    <property type="entry name" value="Ubiquitin-like"/>
    <property type="match status" value="1"/>
</dbReference>
<feature type="compositionally biased region" description="Basic and acidic residues" evidence="6">
    <location>
        <begin position="20"/>
        <end position="32"/>
    </location>
</feature>
<dbReference type="Pfam" id="PF09280">
    <property type="entry name" value="XPC-binding"/>
    <property type="match status" value="1"/>
</dbReference>
<dbReference type="InterPro" id="IPR015940">
    <property type="entry name" value="UBA"/>
</dbReference>
<dbReference type="InterPro" id="IPR009060">
    <property type="entry name" value="UBA-like_sf"/>
</dbReference>
<dbReference type="Proteomes" id="UP000675881">
    <property type="component" value="Chromosome 8"/>
</dbReference>
<keyword evidence="2 5" id="KW-0227">DNA damage</keyword>
<dbReference type="GO" id="GO:0005654">
    <property type="term" value="C:nucleoplasm"/>
    <property type="evidence" value="ECO:0007669"/>
    <property type="project" value="TreeGrafter"/>
</dbReference>
<feature type="compositionally biased region" description="Pro residues" evidence="6">
    <location>
        <begin position="93"/>
        <end position="102"/>
    </location>
</feature>
<feature type="region of interest" description="Disordered" evidence="6">
    <location>
        <begin position="92"/>
        <end position="143"/>
    </location>
</feature>
<dbReference type="InterPro" id="IPR004806">
    <property type="entry name" value="Rad23"/>
</dbReference>
<dbReference type="InterPro" id="IPR000626">
    <property type="entry name" value="Ubiquitin-like_dom"/>
</dbReference>
<evidence type="ECO:0000256" key="3">
    <source>
        <dbReference type="ARBA" id="ARBA00023204"/>
    </source>
</evidence>
<dbReference type="InterPro" id="IPR036353">
    <property type="entry name" value="XPC-bd_sf"/>
</dbReference>
<dbReference type="GO" id="GO:0003684">
    <property type="term" value="F:damaged DNA binding"/>
    <property type="evidence" value="ECO:0007669"/>
    <property type="project" value="UniProtKB-UniRule"/>
</dbReference>
<dbReference type="InterPro" id="IPR029071">
    <property type="entry name" value="Ubiquitin-like_domsf"/>
</dbReference>
<dbReference type="SMART" id="SM00213">
    <property type="entry name" value="UBQ"/>
    <property type="match status" value="1"/>
</dbReference>
<dbReference type="GO" id="GO:0043161">
    <property type="term" value="P:proteasome-mediated ubiquitin-dependent protein catabolic process"/>
    <property type="evidence" value="ECO:0007669"/>
    <property type="project" value="UniProtKB-UniRule"/>
</dbReference>
<name>A0A7R8D542_LEPSM</name>
<dbReference type="PANTHER" id="PTHR10621:SF0">
    <property type="entry name" value="UV EXCISION REPAIR PROTEIN RAD23"/>
    <property type="match status" value="1"/>
</dbReference>
<feature type="compositionally biased region" description="Basic and acidic residues" evidence="6">
    <location>
        <begin position="103"/>
        <end position="130"/>
    </location>
</feature>
<dbReference type="Gene3D" id="1.10.10.540">
    <property type="entry name" value="XPC-binding domain"/>
    <property type="match status" value="1"/>
</dbReference>
<evidence type="ECO:0000313" key="8">
    <source>
        <dbReference type="Proteomes" id="UP000675881"/>
    </source>
</evidence>
<feature type="region of interest" description="Disordered" evidence="6">
    <location>
        <begin position="20"/>
        <end position="43"/>
    </location>
</feature>
<dbReference type="Gene3D" id="1.10.8.10">
    <property type="entry name" value="DNA helicase RuvA subunit, C-terminal domain"/>
    <property type="match status" value="2"/>
</dbReference>
<evidence type="ECO:0000256" key="6">
    <source>
        <dbReference type="SAM" id="MobiDB-lite"/>
    </source>
</evidence>
<dbReference type="OrthoDB" id="419317at2759"/>
<evidence type="ECO:0000256" key="5">
    <source>
        <dbReference type="RuleBase" id="RU367049"/>
    </source>
</evidence>
<protein>
    <recommendedName>
        <fullName evidence="5">UV excision repair protein RAD23</fullName>
    </recommendedName>
</protein>
<keyword evidence="5" id="KW-0963">Cytoplasm</keyword>
<dbReference type="NCBIfam" id="TIGR00601">
    <property type="entry name" value="rad23"/>
    <property type="match status" value="1"/>
</dbReference>
<feature type="compositionally biased region" description="Polar residues" evidence="6">
    <location>
        <begin position="33"/>
        <end position="43"/>
    </location>
</feature>
<dbReference type="Gene3D" id="3.10.20.90">
    <property type="entry name" value="Phosphatidylinositol 3-kinase Catalytic Subunit, Chain A, domain 1"/>
    <property type="match status" value="1"/>
</dbReference>
<dbReference type="GO" id="GO:0070628">
    <property type="term" value="F:proteasome binding"/>
    <property type="evidence" value="ECO:0007669"/>
    <property type="project" value="TreeGrafter"/>
</dbReference>
<dbReference type="PRINTS" id="PR01839">
    <property type="entry name" value="RAD23PROTEIN"/>
</dbReference>
<keyword evidence="3 5" id="KW-0234">DNA repair</keyword>